<dbReference type="eggNOG" id="COG3251">
    <property type="taxonomic scope" value="Bacteria"/>
</dbReference>
<name>E2Q643_STRCL</name>
<gene>
    <name evidence="3" type="ORF">SCLAV_0127</name>
</gene>
<dbReference type="InterPro" id="IPR038020">
    <property type="entry name" value="MbtH-like_sf"/>
</dbReference>
<dbReference type="Pfam" id="PF03621">
    <property type="entry name" value="MbtH"/>
    <property type="match status" value="1"/>
</dbReference>
<organism evidence="3 4">
    <name type="scientific">Streptomyces clavuligerus</name>
    <dbReference type="NCBI Taxonomy" id="1901"/>
    <lineage>
        <taxon>Bacteria</taxon>
        <taxon>Bacillati</taxon>
        <taxon>Actinomycetota</taxon>
        <taxon>Actinomycetes</taxon>
        <taxon>Kitasatosporales</taxon>
        <taxon>Streptomycetaceae</taxon>
        <taxon>Streptomyces</taxon>
    </lineage>
</organism>
<evidence type="ECO:0000313" key="3">
    <source>
        <dbReference type="EMBL" id="EFG05203.1"/>
    </source>
</evidence>
<dbReference type="EMBL" id="CM000913">
    <property type="protein sequence ID" value="EFG05203.1"/>
    <property type="molecule type" value="Genomic_DNA"/>
</dbReference>
<evidence type="ECO:0000256" key="1">
    <source>
        <dbReference type="SAM" id="MobiDB-lite"/>
    </source>
</evidence>
<dbReference type="InterPro" id="IPR037407">
    <property type="entry name" value="MLP_fam"/>
</dbReference>
<dbReference type="Gene3D" id="3.90.820.10">
    <property type="entry name" value="Structural Genomics, Unknown Function 30-nov-00 1gh9 Mol_id"/>
    <property type="match status" value="1"/>
</dbReference>
<dbReference type="SMART" id="SM00923">
    <property type="entry name" value="MbtH"/>
    <property type="match status" value="1"/>
</dbReference>
<dbReference type="AlphaFoldDB" id="E2Q643"/>
<feature type="non-terminal residue" evidence="3">
    <location>
        <position position="1"/>
    </location>
</feature>
<proteinExistence type="predicted"/>
<protein>
    <submittedName>
        <fullName evidence="3">MbtH domain protein</fullName>
    </submittedName>
</protein>
<dbReference type="SUPFAM" id="SSF160582">
    <property type="entry name" value="MbtH-like"/>
    <property type="match status" value="1"/>
</dbReference>
<dbReference type="PANTHER" id="PTHR38444">
    <property type="entry name" value="ENTEROBACTIN BIOSYNTHESIS PROTEIN YBDZ"/>
    <property type="match status" value="1"/>
</dbReference>
<feature type="domain" description="MbtH-like" evidence="2">
    <location>
        <begin position="61"/>
        <end position="111"/>
    </location>
</feature>
<dbReference type="PANTHER" id="PTHR38444:SF1">
    <property type="entry name" value="ENTEROBACTIN BIOSYNTHESIS PROTEIN YBDZ"/>
    <property type="match status" value="1"/>
</dbReference>
<evidence type="ECO:0000259" key="2">
    <source>
        <dbReference type="SMART" id="SM00923"/>
    </source>
</evidence>
<dbReference type="InterPro" id="IPR005153">
    <property type="entry name" value="MbtH-like_dom"/>
</dbReference>
<dbReference type="STRING" id="1901.BB341_27125"/>
<dbReference type="Proteomes" id="UP000002357">
    <property type="component" value="Chromosome"/>
</dbReference>
<reference evidence="3 4" key="1">
    <citation type="journal article" date="2010" name="Genome Biol. Evol.">
        <title>The sequence of a 1.8-mb bacterial linear plasmid reveals a rich evolutionary reservoir of secondary metabolic pathways.</title>
        <authorList>
            <person name="Medema M.H."/>
            <person name="Trefzer A."/>
            <person name="Kovalchuk A."/>
            <person name="van den Berg M."/>
            <person name="Mueller U."/>
            <person name="Heijne W."/>
            <person name="Wu L."/>
            <person name="Alam M.T."/>
            <person name="Ronning C.M."/>
            <person name="Nierman W.C."/>
            <person name="Bovenberg R.A.L."/>
            <person name="Breitling R."/>
            <person name="Takano E."/>
        </authorList>
    </citation>
    <scope>NUCLEOTIDE SEQUENCE [LARGE SCALE GENOMIC DNA]</scope>
    <source>
        <strain evidence="4">ATCC 27064 / DSM 738 / JCM 4710 / NBRC 13307 / NCIMB 12785 / NRRL 3585 / VKM Ac-602</strain>
    </source>
</reference>
<dbReference type="GO" id="GO:0019290">
    <property type="term" value="P:siderophore biosynthetic process"/>
    <property type="evidence" value="ECO:0007669"/>
    <property type="project" value="TreeGrafter"/>
</dbReference>
<sequence>RAARFSGSGAAPGSGTGTARRPAVDGDVCSRYGRPDRPPGRYPRGQAPSRPCGRRRHTVSNPFEDPDGVYTVLVNDENQHSLWPEFAEVPAGWHLAHGPGSRQSCLEYIETHWTDMRPASLIRAMEG</sequence>
<keyword evidence="4" id="KW-1185">Reference proteome</keyword>
<evidence type="ECO:0000313" key="4">
    <source>
        <dbReference type="Proteomes" id="UP000002357"/>
    </source>
</evidence>
<feature type="region of interest" description="Disordered" evidence="1">
    <location>
        <begin position="1"/>
        <end position="66"/>
    </location>
</feature>
<dbReference type="GO" id="GO:0005829">
    <property type="term" value="C:cytosol"/>
    <property type="evidence" value="ECO:0007669"/>
    <property type="project" value="TreeGrafter"/>
</dbReference>
<accession>E2Q643</accession>